<feature type="signal peptide" evidence="2">
    <location>
        <begin position="1"/>
        <end position="19"/>
    </location>
</feature>
<feature type="compositionally biased region" description="Polar residues" evidence="1">
    <location>
        <begin position="72"/>
        <end position="81"/>
    </location>
</feature>
<reference evidence="3 4" key="1">
    <citation type="submission" date="2016-05" db="EMBL/GenBank/DDBJ databases">
        <title>Niabella ginsenosidivorans BS26 whole genome sequencing.</title>
        <authorList>
            <person name="Im W.T."/>
            <person name="Siddiqi M.Z."/>
        </authorList>
    </citation>
    <scope>NUCLEOTIDE SEQUENCE [LARGE SCALE GENOMIC DNA]</scope>
    <source>
        <strain evidence="3 4">BS26</strain>
    </source>
</reference>
<accession>A0A1A9I2Q7</accession>
<dbReference type="RefSeq" id="WP_067754464.1">
    <property type="nucleotide sequence ID" value="NZ_CP015772.1"/>
</dbReference>
<keyword evidence="4" id="KW-1185">Reference proteome</keyword>
<dbReference type="AlphaFoldDB" id="A0A1A9I2Q7"/>
<name>A0A1A9I2Q7_9BACT</name>
<organism evidence="3 4">
    <name type="scientific">Niabella ginsenosidivorans</name>
    <dbReference type="NCBI Taxonomy" id="1176587"/>
    <lineage>
        <taxon>Bacteria</taxon>
        <taxon>Pseudomonadati</taxon>
        <taxon>Bacteroidota</taxon>
        <taxon>Chitinophagia</taxon>
        <taxon>Chitinophagales</taxon>
        <taxon>Chitinophagaceae</taxon>
        <taxon>Niabella</taxon>
    </lineage>
</organism>
<evidence type="ECO:0000256" key="2">
    <source>
        <dbReference type="SAM" id="SignalP"/>
    </source>
</evidence>
<protein>
    <submittedName>
        <fullName evidence="3">Uncharacterized protein</fullName>
    </submittedName>
</protein>
<dbReference type="Proteomes" id="UP000077667">
    <property type="component" value="Chromosome"/>
</dbReference>
<feature type="chain" id="PRO_5008389770" evidence="2">
    <location>
        <begin position="20"/>
        <end position="121"/>
    </location>
</feature>
<dbReference type="EMBL" id="CP015772">
    <property type="protein sequence ID" value="ANH81000.1"/>
    <property type="molecule type" value="Genomic_DNA"/>
</dbReference>
<sequence>MKKLVPVILILLSAGASFAQPGAAPAVPKYPSAYTGPNPDVVDTSNIIKLNDKFYAARAKLDHMPVLLPGKTTRQMPNSGRNMAPPEKMPNAWPNSRPDTLTKKYNNPLKQRTPRRKTQHP</sequence>
<feature type="compositionally biased region" description="Polar residues" evidence="1">
    <location>
        <begin position="93"/>
        <end position="110"/>
    </location>
</feature>
<evidence type="ECO:0000313" key="3">
    <source>
        <dbReference type="EMBL" id="ANH81000.1"/>
    </source>
</evidence>
<proteinExistence type="predicted"/>
<feature type="region of interest" description="Disordered" evidence="1">
    <location>
        <begin position="66"/>
        <end position="121"/>
    </location>
</feature>
<dbReference type="OrthoDB" id="9926213at2"/>
<feature type="compositionally biased region" description="Basic residues" evidence="1">
    <location>
        <begin position="112"/>
        <end position="121"/>
    </location>
</feature>
<evidence type="ECO:0000313" key="4">
    <source>
        <dbReference type="Proteomes" id="UP000077667"/>
    </source>
</evidence>
<keyword evidence="2" id="KW-0732">Signal</keyword>
<dbReference type="KEGG" id="nia:A8C56_08425"/>
<gene>
    <name evidence="3" type="ORF">A8C56_08425</name>
</gene>
<evidence type="ECO:0000256" key="1">
    <source>
        <dbReference type="SAM" id="MobiDB-lite"/>
    </source>
</evidence>